<evidence type="ECO:0000256" key="1">
    <source>
        <dbReference type="SAM" id="Phobius"/>
    </source>
</evidence>
<gene>
    <name evidence="2" type="ORF">ACFQFQ_11505</name>
</gene>
<feature type="transmembrane region" description="Helical" evidence="1">
    <location>
        <begin position="34"/>
        <end position="60"/>
    </location>
</feature>
<name>A0ABW2B3Z4_9RHOB</name>
<dbReference type="EMBL" id="JBHSWG010000001">
    <property type="protein sequence ID" value="MFC6759976.1"/>
    <property type="molecule type" value="Genomic_DNA"/>
</dbReference>
<organism evidence="2 3">
    <name type="scientific">Sulfitobacter porphyrae</name>
    <dbReference type="NCBI Taxonomy" id="1246864"/>
    <lineage>
        <taxon>Bacteria</taxon>
        <taxon>Pseudomonadati</taxon>
        <taxon>Pseudomonadota</taxon>
        <taxon>Alphaproteobacteria</taxon>
        <taxon>Rhodobacterales</taxon>
        <taxon>Roseobacteraceae</taxon>
        <taxon>Sulfitobacter</taxon>
    </lineage>
</organism>
<keyword evidence="1" id="KW-0472">Membrane</keyword>
<dbReference type="Proteomes" id="UP001596353">
    <property type="component" value="Unassembled WGS sequence"/>
</dbReference>
<keyword evidence="3" id="KW-1185">Reference proteome</keyword>
<reference evidence="3" key="1">
    <citation type="journal article" date="2019" name="Int. J. Syst. Evol. Microbiol.">
        <title>The Global Catalogue of Microorganisms (GCM) 10K type strain sequencing project: providing services to taxonomists for standard genome sequencing and annotation.</title>
        <authorList>
            <consortium name="The Broad Institute Genomics Platform"/>
            <consortium name="The Broad Institute Genome Sequencing Center for Infectious Disease"/>
            <person name="Wu L."/>
            <person name="Ma J."/>
        </authorList>
    </citation>
    <scope>NUCLEOTIDE SEQUENCE [LARGE SCALE GENOMIC DNA]</scope>
    <source>
        <strain evidence="3">CCUG 66188</strain>
    </source>
</reference>
<accession>A0ABW2B3Z4</accession>
<evidence type="ECO:0000313" key="2">
    <source>
        <dbReference type="EMBL" id="MFC6759976.1"/>
    </source>
</evidence>
<sequence length="70" mass="7271">MKIISTLGLVVLAAPVAAHTDAGLHLHPHVSDGAAAWLPLVLGMVTIVTAVAVTAGRAAIRARNTRDRRK</sequence>
<keyword evidence="1" id="KW-0812">Transmembrane</keyword>
<evidence type="ECO:0000313" key="3">
    <source>
        <dbReference type="Proteomes" id="UP001596353"/>
    </source>
</evidence>
<comment type="caution">
    <text evidence="2">The sequence shown here is derived from an EMBL/GenBank/DDBJ whole genome shotgun (WGS) entry which is preliminary data.</text>
</comment>
<keyword evidence="1" id="KW-1133">Transmembrane helix</keyword>
<protein>
    <recommendedName>
        <fullName evidence="4">Peptidase M23</fullName>
    </recommendedName>
</protein>
<proteinExistence type="predicted"/>
<evidence type="ECO:0008006" key="4">
    <source>
        <dbReference type="Google" id="ProtNLM"/>
    </source>
</evidence>